<dbReference type="OrthoDB" id="9806477at2"/>
<evidence type="ECO:0000256" key="9">
    <source>
        <dbReference type="ARBA" id="ARBA00023224"/>
    </source>
</evidence>
<evidence type="ECO:0000256" key="12">
    <source>
        <dbReference type="SAM" id="Coils"/>
    </source>
</evidence>
<gene>
    <name evidence="16" type="ORF">E4O92_16630</name>
    <name evidence="17" type="ORF">E4O92_16655</name>
</gene>
<dbReference type="GO" id="GO:0006935">
    <property type="term" value="P:chemotaxis"/>
    <property type="evidence" value="ECO:0007669"/>
    <property type="project" value="UniProtKB-KW"/>
</dbReference>
<evidence type="ECO:0000256" key="2">
    <source>
        <dbReference type="ARBA" id="ARBA00022475"/>
    </source>
</evidence>
<evidence type="ECO:0000256" key="3">
    <source>
        <dbReference type="ARBA" id="ARBA00022481"/>
    </source>
</evidence>
<dbReference type="EMBL" id="SPUM01000109">
    <property type="protein sequence ID" value="TFW30543.1"/>
    <property type="molecule type" value="Genomic_DNA"/>
</dbReference>
<sequence length="554" mass="58417">MLKNLNVKTLILLSLGFLVVVLASVGALGLFSVHRTAVALQTTSMEDMRDGTMVERIRFKMEVNRSQILQALQHNPGMEWHKHHDHPLDVHFDTIGATTAEIEKLWGEYLAGITRPDEHKLAQDWFASSGSLGSEAIRSASQALQRGEWDAAQDVLIKFINPGYRISDGSLRALTDLLGARQKADDAAVHATIRSTSMGIGAAIVVAALLAVGAAVVLVRGISAPLEQAIGIARRVARGELGRQIAIDSNNEIGQLLKALAEMDGSLARIVTDVRRGTDTIASAAHQISAGNDDLARRTEAQAGSLAETTASMEQITETVRRNGDNARQANQLALSAATVAGKGGQVVSQVVDTMGSIDESARKIVDIIGVIDGIAFQTNILALNAAVEAARAGEEGRGFAVVASEVRSLAQRSASAAKEIKALIDDSVDKVKLGTTLVDQAGSTMKEIVVSVNRVTDIMSEIAAASHEQSDGIDHINKAVGQMDDATQQNAALVEEASAAAVSLEQQASKLVELVSVFQIVGEEHHALRVVPGSALEAGSTGLLAPAAPRLRA</sequence>
<dbReference type="PANTHER" id="PTHR43531">
    <property type="entry name" value="PROTEIN ICFG"/>
    <property type="match status" value="1"/>
</dbReference>
<dbReference type="PROSITE" id="PS50885">
    <property type="entry name" value="HAMP"/>
    <property type="match status" value="1"/>
</dbReference>
<feature type="domain" description="Methyl-accepting transducer" evidence="14">
    <location>
        <begin position="277"/>
        <end position="506"/>
    </location>
</feature>
<feature type="transmembrane region" description="Helical" evidence="13">
    <location>
        <begin position="198"/>
        <end position="219"/>
    </location>
</feature>
<organism evidence="16 18">
    <name type="scientific">Massilia horti</name>
    <dbReference type="NCBI Taxonomy" id="2562153"/>
    <lineage>
        <taxon>Bacteria</taxon>
        <taxon>Pseudomonadati</taxon>
        <taxon>Pseudomonadota</taxon>
        <taxon>Betaproteobacteria</taxon>
        <taxon>Burkholderiales</taxon>
        <taxon>Oxalobacteraceae</taxon>
        <taxon>Telluria group</taxon>
        <taxon>Massilia</taxon>
    </lineage>
</organism>
<dbReference type="SMART" id="SM00283">
    <property type="entry name" value="MA"/>
    <property type="match status" value="1"/>
</dbReference>
<evidence type="ECO:0000259" key="14">
    <source>
        <dbReference type="PROSITE" id="PS50111"/>
    </source>
</evidence>
<evidence type="ECO:0000256" key="11">
    <source>
        <dbReference type="PROSITE-ProRule" id="PRU00284"/>
    </source>
</evidence>
<dbReference type="GO" id="GO:0007165">
    <property type="term" value="P:signal transduction"/>
    <property type="evidence" value="ECO:0007669"/>
    <property type="project" value="UniProtKB-KW"/>
</dbReference>
<evidence type="ECO:0000256" key="1">
    <source>
        <dbReference type="ARBA" id="ARBA00004429"/>
    </source>
</evidence>
<evidence type="ECO:0000256" key="7">
    <source>
        <dbReference type="ARBA" id="ARBA00022989"/>
    </source>
</evidence>
<dbReference type="Gene3D" id="1.10.287.950">
    <property type="entry name" value="Methyl-accepting chemotaxis protein"/>
    <property type="match status" value="1"/>
</dbReference>
<dbReference type="Pfam" id="PF00015">
    <property type="entry name" value="MCPsignal"/>
    <property type="match status" value="1"/>
</dbReference>
<dbReference type="PANTHER" id="PTHR43531:SF14">
    <property type="entry name" value="METHYL-ACCEPTING CHEMOTAXIS PROTEIN I-RELATED"/>
    <property type="match status" value="1"/>
</dbReference>
<feature type="domain" description="HAMP" evidence="15">
    <location>
        <begin position="220"/>
        <end position="272"/>
    </location>
</feature>
<dbReference type="CDD" id="cd11386">
    <property type="entry name" value="MCP_signal"/>
    <property type="match status" value="1"/>
</dbReference>
<evidence type="ECO:0000256" key="6">
    <source>
        <dbReference type="ARBA" id="ARBA00022692"/>
    </source>
</evidence>
<comment type="subcellular location">
    <subcellularLocation>
        <location evidence="1">Cell inner membrane</location>
        <topology evidence="1">Multi-pass membrane protein</topology>
    </subcellularLocation>
</comment>
<name>A0A4Y9SVT6_9BURK</name>
<keyword evidence="18" id="KW-1185">Reference proteome</keyword>
<comment type="caution">
    <text evidence="16">The sequence shown here is derived from an EMBL/GenBank/DDBJ whole genome shotgun (WGS) entry which is preliminary data.</text>
</comment>
<evidence type="ECO:0000256" key="10">
    <source>
        <dbReference type="ARBA" id="ARBA00029447"/>
    </source>
</evidence>
<keyword evidence="2" id="KW-1003">Cell membrane</keyword>
<evidence type="ECO:0000256" key="13">
    <source>
        <dbReference type="SAM" id="Phobius"/>
    </source>
</evidence>
<evidence type="ECO:0000256" key="8">
    <source>
        <dbReference type="ARBA" id="ARBA00023136"/>
    </source>
</evidence>
<evidence type="ECO:0000313" key="17">
    <source>
        <dbReference type="EMBL" id="TFW30543.1"/>
    </source>
</evidence>
<dbReference type="EMBL" id="SPUM01000109">
    <property type="protein sequence ID" value="TFW30538.1"/>
    <property type="molecule type" value="Genomic_DNA"/>
</dbReference>
<dbReference type="Proteomes" id="UP000297258">
    <property type="component" value="Unassembled WGS sequence"/>
</dbReference>
<keyword evidence="12" id="KW-0175">Coiled coil</keyword>
<dbReference type="PRINTS" id="PR00260">
    <property type="entry name" value="CHEMTRNSDUCR"/>
</dbReference>
<dbReference type="PROSITE" id="PS50111">
    <property type="entry name" value="CHEMOTAXIS_TRANSDUC_2"/>
    <property type="match status" value="1"/>
</dbReference>
<dbReference type="GO" id="GO:0004888">
    <property type="term" value="F:transmembrane signaling receptor activity"/>
    <property type="evidence" value="ECO:0007669"/>
    <property type="project" value="InterPro"/>
</dbReference>
<keyword evidence="5" id="KW-0997">Cell inner membrane</keyword>
<protein>
    <submittedName>
        <fullName evidence="16">HAMP domain-containing protein</fullName>
    </submittedName>
</protein>
<feature type="coiled-coil region" evidence="12">
    <location>
        <begin position="477"/>
        <end position="515"/>
    </location>
</feature>
<dbReference type="InterPro" id="IPR003122">
    <property type="entry name" value="Tar_rcpt_lig-bd"/>
</dbReference>
<dbReference type="FunFam" id="1.10.287.950:FF:000001">
    <property type="entry name" value="Methyl-accepting chemotaxis sensory transducer"/>
    <property type="match status" value="1"/>
</dbReference>
<dbReference type="SMART" id="SM00304">
    <property type="entry name" value="HAMP"/>
    <property type="match status" value="1"/>
</dbReference>
<dbReference type="GO" id="GO:0005886">
    <property type="term" value="C:plasma membrane"/>
    <property type="evidence" value="ECO:0007669"/>
    <property type="project" value="UniProtKB-SubCell"/>
</dbReference>
<keyword evidence="6 13" id="KW-0812">Transmembrane</keyword>
<keyword evidence="7 13" id="KW-1133">Transmembrane helix</keyword>
<dbReference type="InterPro" id="IPR004090">
    <property type="entry name" value="Chemotax_Me-accpt_rcpt"/>
</dbReference>
<dbReference type="Pfam" id="PF02203">
    <property type="entry name" value="TarH"/>
    <property type="match status" value="1"/>
</dbReference>
<comment type="similarity">
    <text evidence="10">Belongs to the methyl-accepting chemotaxis (MCP) protein family.</text>
</comment>
<dbReference type="AlphaFoldDB" id="A0A4Y9SVT6"/>
<accession>A0A4Y9SVT6</accession>
<dbReference type="SUPFAM" id="SSF58104">
    <property type="entry name" value="Methyl-accepting chemotaxis protein (MCP) signaling domain"/>
    <property type="match status" value="1"/>
</dbReference>
<dbReference type="InterPro" id="IPR051310">
    <property type="entry name" value="MCP_chemotaxis"/>
</dbReference>
<keyword evidence="9 11" id="KW-0807">Transducer</keyword>
<proteinExistence type="inferred from homology"/>
<dbReference type="InterPro" id="IPR003660">
    <property type="entry name" value="HAMP_dom"/>
</dbReference>
<evidence type="ECO:0000313" key="16">
    <source>
        <dbReference type="EMBL" id="TFW30538.1"/>
    </source>
</evidence>
<evidence type="ECO:0000256" key="5">
    <source>
        <dbReference type="ARBA" id="ARBA00022519"/>
    </source>
</evidence>
<keyword evidence="3" id="KW-0488">Methylation</keyword>
<evidence type="ECO:0000256" key="4">
    <source>
        <dbReference type="ARBA" id="ARBA00022500"/>
    </source>
</evidence>
<dbReference type="Pfam" id="PF00672">
    <property type="entry name" value="HAMP"/>
    <property type="match status" value="1"/>
</dbReference>
<evidence type="ECO:0000259" key="15">
    <source>
        <dbReference type="PROSITE" id="PS50885"/>
    </source>
</evidence>
<dbReference type="CDD" id="cd06225">
    <property type="entry name" value="HAMP"/>
    <property type="match status" value="1"/>
</dbReference>
<dbReference type="InterPro" id="IPR004089">
    <property type="entry name" value="MCPsignal_dom"/>
</dbReference>
<dbReference type="RefSeq" id="WP_135190857.1">
    <property type="nucleotide sequence ID" value="NZ_SPUM01000109.1"/>
</dbReference>
<evidence type="ECO:0000313" key="18">
    <source>
        <dbReference type="Proteomes" id="UP000297258"/>
    </source>
</evidence>
<reference evidence="16 18" key="1">
    <citation type="submission" date="2019-03" db="EMBL/GenBank/DDBJ databases">
        <title>Draft genome of Massilia hortus sp. nov., a novel bacterial species of the Oxalobacteraceae family.</title>
        <authorList>
            <person name="Peta V."/>
            <person name="Raths R."/>
            <person name="Bucking H."/>
        </authorList>
    </citation>
    <scope>NUCLEOTIDE SEQUENCE [LARGE SCALE GENOMIC DNA]</scope>
    <source>
        <strain evidence="16 18">ONC3</strain>
    </source>
</reference>
<keyword evidence="4" id="KW-0145">Chemotaxis</keyword>
<keyword evidence="8 13" id="KW-0472">Membrane</keyword>